<evidence type="ECO:0000259" key="2">
    <source>
        <dbReference type="Pfam" id="PF01471"/>
    </source>
</evidence>
<name>A0A5C6JWG8_9ACTN</name>
<feature type="transmembrane region" description="Helical" evidence="1">
    <location>
        <begin position="156"/>
        <end position="178"/>
    </location>
</feature>
<dbReference type="CDD" id="cd00093">
    <property type="entry name" value="HTH_XRE"/>
    <property type="match status" value="1"/>
</dbReference>
<dbReference type="Pfam" id="PF01471">
    <property type="entry name" value="PG_binding_1"/>
    <property type="match status" value="1"/>
</dbReference>
<organism evidence="3 4">
    <name type="scientific">Streptomyces misionensis</name>
    <dbReference type="NCBI Taxonomy" id="67331"/>
    <lineage>
        <taxon>Bacteria</taxon>
        <taxon>Bacillati</taxon>
        <taxon>Actinomycetota</taxon>
        <taxon>Actinomycetes</taxon>
        <taxon>Kitasatosporales</taxon>
        <taxon>Streptomycetaceae</taxon>
        <taxon>Streptomyces</taxon>
    </lineage>
</organism>
<keyword evidence="1" id="KW-0472">Membrane</keyword>
<accession>A0A5C6JWG8</accession>
<dbReference type="AlphaFoldDB" id="A0A5C6JWG8"/>
<dbReference type="Pfam" id="PF13560">
    <property type="entry name" value="HTH_31"/>
    <property type="match status" value="1"/>
</dbReference>
<protein>
    <submittedName>
        <fullName evidence="3">Helix-turn-helix domain-containing protein</fullName>
    </submittedName>
</protein>
<dbReference type="InterPro" id="IPR036366">
    <property type="entry name" value="PGBDSf"/>
</dbReference>
<keyword evidence="1" id="KW-1133">Transmembrane helix</keyword>
<sequence length="286" mass="30649">MSWPDRVWTKIGGDTCHVRYELQGDTWLAPVTRWSPPTPKGGCRRESVMRWKELPASLGPDACRLVAELRRLKDHDGLTLKSLQTKTPFSSSSWERYLNGKVLPPPPAVEALAELAGEDPAPLLALLDAVAGADSSVQTSSESGPDGDLDASRVRVGALVLAVGALLLSAAISVLLLAGPGRLGADAKTESVTGAGKYTCTYTRRGGKLFAGNSSTISRLVMRNNTGPAAAEVQCLLLRHKLSPGDVDGYFGEQTETEVKRLQRLDHVPVDGVVGEQTWTLLRDVN</sequence>
<dbReference type="InterPro" id="IPR002477">
    <property type="entry name" value="Peptidoglycan-bd-like"/>
</dbReference>
<feature type="domain" description="Peptidoglycan binding-like" evidence="2">
    <location>
        <begin position="227"/>
        <end position="282"/>
    </location>
</feature>
<evidence type="ECO:0000256" key="1">
    <source>
        <dbReference type="SAM" id="Phobius"/>
    </source>
</evidence>
<gene>
    <name evidence="3" type="ORF">FRZ03_09595</name>
</gene>
<proteinExistence type="predicted"/>
<dbReference type="SUPFAM" id="SSF47090">
    <property type="entry name" value="PGBD-like"/>
    <property type="match status" value="1"/>
</dbReference>
<evidence type="ECO:0000313" key="3">
    <source>
        <dbReference type="EMBL" id="TWV53590.1"/>
    </source>
</evidence>
<comment type="caution">
    <text evidence="3">The sequence shown here is derived from an EMBL/GenBank/DDBJ whole genome shotgun (WGS) entry which is preliminary data.</text>
</comment>
<dbReference type="Proteomes" id="UP000320481">
    <property type="component" value="Unassembled WGS sequence"/>
</dbReference>
<reference evidence="3" key="1">
    <citation type="journal article" date="2019" name="Microbiol. Resour. Announc.">
        <title>Draft Genomic Sequences of Streptomyces misionensis and Streptomyces albidoflavus, bacteria applied for phytopathogen biocontrol.</title>
        <authorList>
            <person name="Pylro V."/>
            <person name="Dias A."/>
            <person name="Andreote F."/>
            <person name="Varani A."/>
            <person name="Andreote C."/>
            <person name="Bernardo E."/>
            <person name="Martins T."/>
        </authorList>
    </citation>
    <scope>NUCLEOTIDE SEQUENCE [LARGE SCALE GENOMIC DNA]</scope>
    <source>
        <strain evidence="3">66</strain>
    </source>
</reference>
<dbReference type="Gene3D" id="1.10.101.10">
    <property type="entry name" value="PGBD-like superfamily/PGBD"/>
    <property type="match status" value="1"/>
</dbReference>
<dbReference type="InterPro" id="IPR036365">
    <property type="entry name" value="PGBD-like_sf"/>
</dbReference>
<evidence type="ECO:0000313" key="4">
    <source>
        <dbReference type="Proteomes" id="UP000320481"/>
    </source>
</evidence>
<keyword evidence="4" id="KW-1185">Reference proteome</keyword>
<keyword evidence="1" id="KW-0812">Transmembrane</keyword>
<dbReference type="InterPro" id="IPR001387">
    <property type="entry name" value="Cro/C1-type_HTH"/>
</dbReference>
<dbReference type="EMBL" id="VOGW01000053">
    <property type="protein sequence ID" value="TWV53590.1"/>
    <property type="molecule type" value="Genomic_DNA"/>
</dbReference>